<dbReference type="EMBL" id="BAABAE010000003">
    <property type="protein sequence ID" value="GAA3742243.1"/>
    <property type="molecule type" value="Genomic_DNA"/>
</dbReference>
<proteinExistence type="predicted"/>
<sequence>MVGRAEARETVELLALQGDPQEAGGQLLRPRDGEVADDYFVAHKLAALDHCGTPGGFRADRSPAALDDIQR</sequence>
<name>A0ABP7FMB4_9MICO</name>
<evidence type="ECO:0000313" key="1">
    <source>
        <dbReference type="EMBL" id="GAA3742243.1"/>
    </source>
</evidence>
<organism evidence="1 2">
    <name type="scientific">Leifsonella bigeumensis</name>
    <dbReference type="NCBI Taxonomy" id="433643"/>
    <lineage>
        <taxon>Bacteria</taxon>
        <taxon>Bacillati</taxon>
        <taxon>Actinomycetota</taxon>
        <taxon>Actinomycetes</taxon>
        <taxon>Micrococcales</taxon>
        <taxon>Microbacteriaceae</taxon>
        <taxon>Leifsonella</taxon>
    </lineage>
</organism>
<reference evidence="2" key="1">
    <citation type="journal article" date="2019" name="Int. J. Syst. Evol. Microbiol.">
        <title>The Global Catalogue of Microorganisms (GCM) 10K type strain sequencing project: providing services to taxonomists for standard genome sequencing and annotation.</title>
        <authorList>
            <consortium name="The Broad Institute Genomics Platform"/>
            <consortium name="The Broad Institute Genome Sequencing Center for Infectious Disease"/>
            <person name="Wu L."/>
            <person name="Ma J."/>
        </authorList>
    </citation>
    <scope>NUCLEOTIDE SEQUENCE [LARGE SCALE GENOMIC DNA]</scope>
    <source>
        <strain evidence="2">JCM 16949</strain>
    </source>
</reference>
<gene>
    <name evidence="1" type="ORF">GCM10022239_17270</name>
</gene>
<evidence type="ECO:0000313" key="2">
    <source>
        <dbReference type="Proteomes" id="UP001501004"/>
    </source>
</evidence>
<keyword evidence="2" id="KW-1185">Reference proteome</keyword>
<comment type="caution">
    <text evidence="1">The sequence shown here is derived from an EMBL/GenBank/DDBJ whole genome shotgun (WGS) entry which is preliminary data.</text>
</comment>
<protein>
    <submittedName>
        <fullName evidence="1">Uncharacterized protein</fullName>
    </submittedName>
</protein>
<dbReference type="Proteomes" id="UP001501004">
    <property type="component" value="Unassembled WGS sequence"/>
</dbReference>
<accession>A0ABP7FMB4</accession>